<evidence type="ECO:0000313" key="2">
    <source>
        <dbReference type="Proteomes" id="UP000054804"/>
    </source>
</evidence>
<dbReference type="AlphaFoldDB" id="A0A0W7X3R7"/>
<proteinExistence type="predicted"/>
<evidence type="ECO:0000313" key="1">
    <source>
        <dbReference type="EMBL" id="KUF17330.1"/>
    </source>
</evidence>
<reference evidence="1 2" key="1">
    <citation type="submission" date="2015-12" db="EMBL/GenBank/DDBJ databases">
        <title>Draft genome sequence of Streptomyces silvensis ATCC 53525, a producer of novel hormone antagonists.</title>
        <authorList>
            <person name="Johnston C.W."/>
            <person name="Li Y."/>
            <person name="Magarvey N.A."/>
        </authorList>
    </citation>
    <scope>NUCLEOTIDE SEQUENCE [LARGE SCALE GENOMIC DNA]</scope>
    <source>
        <strain evidence="1 2">ATCC 53525</strain>
    </source>
</reference>
<gene>
    <name evidence="1" type="ORF">AT728_16095</name>
</gene>
<protein>
    <submittedName>
        <fullName evidence="1">Uncharacterized protein</fullName>
    </submittedName>
</protein>
<name>A0A0W7X3R7_9ACTN</name>
<accession>A0A0W7X3R7</accession>
<comment type="caution">
    <text evidence="1">The sequence shown here is derived from an EMBL/GenBank/DDBJ whole genome shotgun (WGS) entry which is preliminary data.</text>
</comment>
<keyword evidence="2" id="KW-1185">Reference proteome</keyword>
<dbReference type="OrthoDB" id="4347335at2"/>
<dbReference type="EMBL" id="LOCL01000034">
    <property type="protein sequence ID" value="KUF17330.1"/>
    <property type="molecule type" value="Genomic_DNA"/>
</dbReference>
<dbReference type="RefSeq" id="WP_058848593.1">
    <property type="nucleotide sequence ID" value="NZ_LOCL01000034.1"/>
</dbReference>
<sequence>MTPEQNLPKWRPGDALDYAALRRSVDEALAMLPPPDDGDIVFTGGQEPATTPELIDVLVSELTGLLVPCQLVTASWEPEPQAMVETMMHEAHALIERRPVAPNAEQAYDYLQALARATRALAVLAYPGR</sequence>
<dbReference type="Proteomes" id="UP000054804">
    <property type="component" value="Unassembled WGS sequence"/>
</dbReference>
<organism evidence="1 2">
    <name type="scientific">Streptomyces silvensis</name>
    <dbReference type="NCBI Taxonomy" id="1765722"/>
    <lineage>
        <taxon>Bacteria</taxon>
        <taxon>Bacillati</taxon>
        <taxon>Actinomycetota</taxon>
        <taxon>Actinomycetes</taxon>
        <taxon>Kitasatosporales</taxon>
        <taxon>Streptomycetaceae</taxon>
        <taxon>Streptomyces</taxon>
    </lineage>
</organism>